<dbReference type="Pfam" id="PF02518">
    <property type="entry name" value="HATPase_c"/>
    <property type="match status" value="1"/>
</dbReference>
<organism evidence="23 24">
    <name type="scientific">Trinickia terrae</name>
    <dbReference type="NCBI Taxonomy" id="2571161"/>
    <lineage>
        <taxon>Bacteria</taxon>
        <taxon>Pseudomonadati</taxon>
        <taxon>Pseudomonadota</taxon>
        <taxon>Betaproteobacteria</taxon>
        <taxon>Burkholderiales</taxon>
        <taxon>Burkholderiaceae</taxon>
        <taxon>Trinickia</taxon>
    </lineage>
</organism>
<dbReference type="CDD" id="cd00082">
    <property type="entry name" value="HisKA"/>
    <property type="match status" value="1"/>
</dbReference>
<dbReference type="Proteomes" id="UP000305539">
    <property type="component" value="Unassembled WGS sequence"/>
</dbReference>
<evidence type="ECO:0000256" key="7">
    <source>
        <dbReference type="ARBA" id="ARBA00022553"/>
    </source>
</evidence>
<gene>
    <name evidence="23" type="ORF">FAZ69_20375</name>
</gene>
<reference evidence="23 24" key="1">
    <citation type="submission" date="2019-04" db="EMBL/GenBank/DDBJ databases">
        <title>Trinickia sp. 7GSK02, isolated from subtropical forest soil.</title>
        <authorList>
            <person name="Gao Z.-H."/>
            <person name="Qiu L.-H."/>
        </authorList>
    </citation>
    <scope>NUCLEOTIDE SEQUENCE [LARGE SCALE GENOMIC DNA]</scope>
    <source>
        <strain evidence="23 24">7GSK02</strain>
    </source>
</reference>
<evidence type="ECO:0000256" key="19">
    <source>
        <dbReference type="ARBA" id="ARBA00040454"/>
    </source>
</evidence>
<dbReference type="InterPro" id="IPR036097">
    <property type="entry name" value="HisK_dim/P_sf"/>
</dbReference>
<evidence type="ECO:0000256" key="16">
    <source>
        <dbReference type="ARBA" id="ARBA00023016"/>
    </source>
</evidence>
<accession>A0A4U1HX36</accession>
<keyword evidence="9" id="KW-0547">Nucleotide-binding</keyword>
<evidence type="ECO:0000259" key="22">
    <source>
        <dbReference type="PROSITE" id="PS50885"/>
    </source>
</evidence>
<evidence type="ECO:0000256" key="14">
    <source>
        <dbReference type="ARBA" id="ARBA00022912"/>
    </source>
</evidence>
<evidence type="ECO:0000256" key="2">
    <source>
        <dbReference type="ARBA" id="ARBA00001936"/>
    </source>
</evidence>
<keyword evidence="17" id="KW-0843">Virulence</keyword>
<feature type="domain" description="Histidine kinase" evidence="21">
    <location>
        <begin position="222"/>
        <end position="422"/>
    </location>
</feature>
<comment type="cofactor">
    <cofactor evidence="2">
        <name>Mn(2+)</name>
        <dbReference type="ChEBI" id="CHEBI:29035"/>
    </cofactor>
</comment>
<dbReference type="InterPro" id="IPR004358">
    <property type="entry name" value="Sig_transdc_His_kin-like_C"/>
</dbReference>
<dbReference type="GO" id="GO:0005886">
    <property type="term" value="C:plasma membrane"/>
    <property type="evidence" value="ECO:0007669"/>
    <property type="project" value="UniProtKB-SubCell"/>
</dbReference>
<dbReference type="CDD" id="cd06225">
    <property type="entry name" value="HAMP"/>
    <property type="match status" value="1"/>
</dbReference>
<evidence type="ECO:0000256" key="10">
    <source>
        <dbReference type="ARBA" id="ARBA00022777"/>
    </source>
</evidence>
<dbReference type="Gene3D" id="1.10.287.130">
    <property type="match status" value="1"/>
</dbReference>
<evidence type="ECO:0000256" key="3">
    <source>
        <dbReference type="ARBA" id="ARBA00001946"/>
    </source>
</evidence>
<dbReference type="PROSITE" id="PS50885">
    <property type="entry name" value="HAMP"/>
    <property type="match status" value="1"/>
</dbReference>
<evidence type="ECO:0000256" key="18">
    <source>
        <dbReference type="ARBA" id="ARBA00023211"/>
    </source>
</evidence>
<dbReference type="SUPFAM" id="SSF158472">
    <property type="entry name" value="HAMP domain-like"/>
    <property type="match status" value="1"/>
</dbReference>
<keyword evidence="16" id="KW-0346">Stress response</keyword>
<evidence type="ECO:0000256" key="15">
    <source>
        <dbReference type="ARBA" id="ARBA00023012"/>
    </source>
</evidence>
<evidence type="ECO:0000256" key="13">
    <source>
        <dbReference type="ARBA" id="ARBA00022842"/>
    </source>
</evidence>
<dbReference type="RefSeq" id="WP_136896905.1">
    <property type="nucleotide sequence ID" value="NZ_SWJE01000011.1"/>
</dbReference>
<dbReference type="InterPro" id="IPR003594">
    <property type="entry name" value="HATPase_dom"/>
</dbReference>
<evidence type="ECO:0000256" key="9">
    <source>
        <dbReference type="ARBA" id="ARBA00022741"/>
    </source>
</evidence>
<keyword evidence="7" id="KW-0597">Phosphoprotein</keyword>
<keyword evidence="14" id="KW-0904">Protein phosphatase</keyword>
<evidence type="ECO:0000256" key="12">
    <source>
        <dbReference type="ARBA" id="ARBA00022840"/>
    </source>
</evidence>
<keyword evidence="10" id="KW-0418">Kinase</keyword>
<evidence type="ECO:0000256" key="11">
    <source>
        <dbReference type="ARBA" id="ARBA00022801"/>
    </source>
</evidence>
<evidence type="ECO:0000256" key="8">
    <source>
        <dbReference type="ARBA" id="ARBA00022679"/>
    </source>
</evidence>
<evidence type="ECO:0000313" key="23">
    <source>
        <dbReference type="EMBL" id="TKC86222.1"/>
    </source>
</evidence>
<comment type="subcellular location">
    <subcellularLocation>
        <location evidence="4">Cell membrane</location>
        <topology evidence="4">Multi-pass membrane protein</topology>
    </subcellularLocation>
</comment>
<keyword evidence="11" id="KW-0378">Hydrolase</keyword>
<keyword evidence="18" id="KW-0464">Manganese</keyword>
<proteinExistence type="predicted"/>
<dbReference type="PRINTS" id="PR00344">
    <property type="entry name" value="BCTRLSENSOR"/>
</dbReference>
<dbReference type="PROSITE" id="PS50109">
    <property type="entry name" value="HIS_KIN"/>
    <property type="match status" value="1"/>
</dbReference>
<dbReference type="InterPro" id="IPR003661">
    <property type="entry name" value="HisK_dim/P_dom"/>
</dbReference>
<keyword evidence="6" id="KW-1003">Cell membrane</keyword>
<dbReference type="SMART" id="SM00387">
    <property type="entry name" value="HATPase_c"/>
    <property type="match status" value="1"/>
</dbReference>
<evidence type="ECO:0000256" key="4">
    <source>
        <dbReference type="ARBA" id="ARBA00004651"/>
    </source>
</evidence>
<dbReference type="GO" id="GO:0005524">
    <property type="term" value="F:ATP binding"/>
    <property type="evidence" value="ECO:0007669"/>
    <property type="project" value="UniProtKB-KW"/>
</dbReference>
<comment type="caution">
    <text evidence="23">The sequence shown here is derived from an EMBL/GenBank/DDBJ whole genome shotgun (WGS) entry which is preliminary data.</text>
</comment>
<comment type="cofactor">
    <cofactor evidence="3">
        <name>Mg(2+)</name>
        <dbReference type="ChEBI" id="CHEBI:18420"/>
    </cofactor>
</comment>
<dbReference type="InterPro" id="IPR050980">
    <property type="entry name" value="2C_sensor_his_kinase"/>
</dbReference>
<dbReference type="GO" id="GO:0004721">
    <property type="term" value="F:phosphoprotein phosphatase activity"/>
    <property type="evidence" value="ECO:0007669"/>
    <property type="project" value="UniProtKB-KW"/>
</dbReference>
<evidence type="ECO:0000256" key="1">
    <source>
        <dbReference type="ARBA" id="ARBA00000085"/>
    </source>
</evidence>
<feature type="domain" description="HAMP" evidence="22">
    <location>
        <begin position="162"/>
        <end position="214"/>
    </location>
</feature>
<dbReference type="GO" id="GO:0000155">
    <property type="term" value="F:phosphorelay sensor kinase activity"/>
    <property type="evidence" value="ECO:0007669"/>
    <property type="project" value="InterPro"/>
</dbReference>
<dbReference type="Pfam" id="PF00672">
    <property type="entry name" value="HAMP"/>
    <property type="match status" value="1"/>
</dbReference>
<dbReference type="OrthoDB" id="9804645at2"/>
<evidence type="ECO:0000256" key="17">
    <source>
        <dbReference type="ARBA" id="ARBA00023026"/>
    </source>
</evidence>
<keyword evidence="6" id="KW-0472">Membrane</keyword>
<keyword evidence="13" id="KW-0460">Magnesium</keyword>
<dbReference type="SUPFAM" id="SSF47384">
    <property type="entry name" value="Homodimeric domain of signal transducing histidine kinase"/>
    <property type="match status" value="1"/>
</dbReference>
<dbReference type="SUPFAM" id="SSF55874">
    <property type="entry name" value="ATPase domain of HSP90 chaperone/DNA topoisomerase II/histidine kinase"/>
    <property type="match status" value="1"/>
</dbReference>
<evidence type="ECO:0000313" key="24">
    <source>
        <dbReference type="Proteomes" id="UP000305539"/>
    </source>
</evidence>
<comment type="catalytic activity">
    <reaction evidence="1">
        <text>ATP + protein L-histidine = ADP + protein N-phospho-L-histidine.</text>
        <dbReference type="EC" id="2.7.13.3"/>
    </reaction>
</comment>
<sequence>MRNPLNTLFGRMALLSTAVLFAVQAGWFALLTTQPPRHEVDGFARGLLLVLQAANGEESSNVTLAPALHVHLVPTWNMPGTVQLREPTGAPYVELVQHLRARLPTGTQIAVDDARPPRLWVRFPGKSTWIVSPVDIPPRPNFVIEALSMLLAALLLSLLAAWQMQRPLSRVADAARAFGDGSRPREVGERGPRELRDLIHSFNDMMRRLNEADADKAIMLAGVAHDLKAPLTRLKLRASVSVAEQERGDFIRDIDSLTHIVQQFLEFAGQTSDSGPPIPVDEFLREQFPVSGEDAEDAPLFELSLTAGPAFLLPRTLIDRLVTNLVDNALEHGMPPVQISTSRTDSDWIISVRDHGDGIAEDKVALAMKPFVRLDSARGGEGHCGLGLAIVARLAHDHGGRCDVSNADDGGLHVRIVLPIERARD</sequence>
<dbReference type="PANTHER" id="PTHR44936">
    <property type="entry name" value="SENSOR PROTEIN CREC"/>
    <property type="match status" value="1"/>
</dbReference>
<keyword evidence="12" id="KW-0067">ATP-binding</keyword>
<dbReference type="EC" id="2.7.13.3" evidence="5"/>
<protein>
    <recommendedName>
        <fullName evidence="19">Signal transduction histidine-protein kinase/phosphatase MprB</fullName>
        <ecNumber evidence="5">2.7.13.3</ecNumber>
    </recommendedName>
    <alternativeName>
        <fullName evidence="20">Mycobacterial persistence regulator B</fullName>
    </alternativeName>
</protein>
<dbReference type="AlphaFoldDB" id="A0A4U1HX36"/>
<dbReference type="InterPro" id="IPR003660">
    <property type="entry name" value="HAMP_dom"/>
</dbReference>
<evidence type="ECO:0000256" key="20">
    <source>
        <dbReference type="ARBA" id="ARBA00041776"/>
    </source>
</evidence>
<name>A0A4U1HX36_9BURK</name>
<keyword evidence="8" id="KW-0808">Transferase</keyword>
<keyword evidence="15" id="KW-0902">Two-component regulatory system</keyword>
<dbReference type="PANTHER" id="PTHR44936:SF9">
    <property type="entry name" value="SENSOR PROTEIN CREC"/>
    <property type="match status" value="1"/>
</dbReference>
<keyword evidence="24" id="KW-1185">Reference proteome</keyword>
<dbReference type="InterPro" id="IPR036890">
    <property type="entry name" value="HATPase_C_sf"/>
</dbReference>
<dbReference type="EMBL" id="SWJE01000011">
    <property type="protein sequence ID" value="TKC86222.1"/>
    <property type="molecule type" value="Genomic_DNA"/>
</dbReference>
<evidence type="ECO:0000256" key="5">
    <source>
        <dbReference type="ARBA" id="ARBA00012438"/>
    </source>
</evidence>
<dbReference type="CDD" id="cd00075">
    <property type="entry name" value="HATPase"/>
    <property type="match status" value="1"/>
</dbReference>
<dbReference type="SMART" id="SM00388">
    <property type="entry name" value="HisKA"/>
    <property type="match status" value="1"/>
</dbReference>
<dbReference type="InterPro" id="IPR005467">
    <property type="entry name" value="His_kinase_dom"/>
</dbReference>
<dbReference type="SMART" id="SM00304">
    <property type="entry name" value="HAMP"/>
    <property type="match status" value="1"/>
</dbReference>
<evidence type="ECO:0000256" key="6">
    <source>
        <dbReference type="ARBA" id="ARBA00022475"/>
    </source>
</evidence>
<evidence type="ECO:0000259" key="21">
    <source>
        <dbReference type="PROSITE" id="PS50109"/>
    </source>
</evidence>
<dbReference type="Gene3D" id="3.30.565.10">
    <property type="entry name" value="Histidine kinase-like ATPase, C-terminal domain"/>
    <property type="match status" value="1"/>
</dbReference>